<keyword evidence="2" id="KW-1185">Reference proteome</keyword>
<sequence>MSEKVHINDDPDSHDTTTPSIPLLEQLVTFQHPHFNVVDTDNQYPWEDIETSTSLVVTNPHFPRRFIHSNNLVDTILPPHTKAACEFIQQDPKTCNEICTELQRIARQASTTEGVPIRGDCSLLFKFDEYYLPTVRSLAYAFESAKSGHPRPLEVALVWDPTEERFVSNLHERMLLRKGRYGQGAIKAVAEIRADSGASKVVYKNIALAVKTGLVKVDNDGRASITKRKVRKRLGRMMVDQVERLLTHMWCQLLHSRVLIGLLTSHECTLSFYVNNGRIEVSEVIHANDATLITPCRGFLPLIFALTVLPEDTLEFPPFYDPIDDFMSIDETSLFWVCHAERDTSETSQASEAPWWMGSYERHTGTEVATKNLSFSHLLQSSVSRDSMLEHLIPPETTPPQLGPPSLSVHLSHQYTFQRVKEEDCWHSLIRARRWPSLLHGPVAMQRMQDVGIPSLVAESGAATTKRNRNRATSKLRSAKLFTKPTSKITTVFLPQTIVVEDLISWGAVWDVFKLSYPLGVEPFPFPLIAKIVTIECFEEELHIETTDYDEWVRGGHTQKQIREKMRTELSTLNALTSLEPPIIPRVLGLWGGLQRGYQVWVMIMENAEESLEEIDINEDDW</sequence>
<gene>
    <name evidence="1" type="ORF">M231_05507</name>
</gene>
<evidence type="ECO:0000313" key="1">
    <source>
        <dbReference type="EMBL" id="RXK37217.1"/>
    </source>
</evidence>
<protein>
    <submittedName>
        <fullName evidence="1">Uncharacterized protein</fullName>
    </submittedName>
</protein>
<dbReference type="AlphaFoldDB" id="A0A4V1M3K8"/>
<organism evidence="1 2">
    <name type="scientific">Tremella mesenterica</name>
    <name type="common">Jelly fungus</name>
    <dbReference type="NCBI Taxonomy" id="5217"/>
    <lineage>
        <taxon>Eukaryota</taxon>
        <taxon>Fungi</taxon>
        <taxon>Dikarya</taxon>
        <taxon>Basidiomycota</taxon>
        <taxon>Agaricomycotina</taxon>
        <taxon>Tremellomycetes</taxon>
        <taxon>Tremellales</taxon>
        <taxon>Tremellaceae</taxon>
        <taxon>Tremella</taxon>
    </lineage>
</organism>
<name>A0A4V1M3K8_TREME</name>
<reference evidence="1 2" key="1">
    <citation type="submission" date="2016-06" db="EMBL/GenBank/DDBJ databases">
        <title>Evolution of pathogenesis and genome organization in the Tremellales.</title>
        <authorList>
            <person name="Cuomo C."/>
            <person name="Litvintseva A."/>
            <person name="Heitman J."/>
            <person name="Chen Y."/>
            <person name="Sun S."/>
            <person name="Springer D."/>
            <person name="Dromer F."/>
            <person name="Young S."/>
            <person name="Zeng Q."/>
            <person name="Chapman S."/>
            <person name="Gujja S."/>
            <person name="Saif S."/>
            <person name="Birren B."/>
        </authorList>
    </citation>
    <scope>NUCLEOTIDE SEQUENCE [LARGE SCALE GENOMIC DNA]</scope>
    <source>
        <strain evidence="1 2">ATCC 28783</strain>
    </source>
</reference>
<accession>A0A4V1M3K8</accession>
<dbReference type="InParanoid" id="A0A4V1M3K8"/>
<evidence type="ECO:0000313" key="2">
    <source>
        <dbReference type="Proteomes" id="UP000289152"/>
    </source>
</evidence>
<comment type="caution">
    <text evidence="1">The sequence shown here is derived from an EMBL/GenBank/DDBJ whole genome shotgun (WGS) entry which is preliminary data.</text>
</comment>
<dbReference type="Proteomes" id="UP000289152">
    <property type="component" value="Unassembled WGS sequence"/>
</dbReference>
<dbReference type="EMBL" id="SDIL01000074">
    <property type="protein sequence ID" value="RXK37217.1"/>
    <property type="molecule type" value="Genomic_DNA"/>
</dbReference>
<proteinExistence type="predicted"/>
<dbReference type="VEuPathDB" id="FungiDB:TREMEDRAFT_64036"/>